<comment type="caution">
    <text evidence="1">The sequence shown here is derived from an EMBL/GenBank/DDBJ whole genome shotgun (WGS) entry which is preliminary data.</text>
</comment>
<accession>A0ACC2M9Z7</accession>
<gene>
    <name evidence="1" type="ORF">MRB53_019159</name>
</gene>
<evidence type="ECO:0000313" key="1">
    <source>
        <dbReference type="EMBL" id="KAJ8642465.1"/>
    </source>
</evidence>
<reference evidence="1 2" key="1">
    <citation type="journal article" date="2022" name="Hortic Res">
        <title>A haplotype resolved chromosomal level avocado genome allows analysis of novel avocado genes.</title>
        <authorList>
            <person name="Nath O."/>
            <person name="Fletcher S.J."/>
            <person name="Hayward A."/>
            <person name="Shaw L.M."/>
            <person name="Masouleh A.K."/>
            <person name="Furtado A."/>
            <person name="Henry R.J."/>
            <person name="Mitter N."/>
        </authorList>
    </citation>
    <scope>NUCLEOTIDE SEQUENCE [LARGE SCALE GENOMIC DNA]</scope>
    <source>
        <strain evidence="2">cv. Hass</strain>
    </source>
</reference>
<proteinExistence type="predicted"/>
<sequence>MTPAASSFFFPTTTTPSFPVSPLFGINFLVNTVCCDDRSILSNFATVWHSFFFDGHNDHESTVRSWSVLLLVASSVTSSSPSFFFGTPLSYGFPSSFGFGNAASSSSSTPDVVLESVKLGKAPELPGEAEEVAATDAKADFADEDEEEDVAPKTRAEEVDTAEAEACEENNAGTDEGGLNEILLNIYSPIGKTYAEWTMLGGKVVKKTPPLNFSANSLTRSKPHVGGDWSSLVQ</sequence>
<dbReference type="Proteomes" id="UP001234297">
    <property type="component" value="Chromosome 5"/>
</dbReference>
<protein>
    <submittedName>
        <fullName evidence="1">Uncharacterized protein</fullName>
    </submittedName>
</protein>
<dbReference type="EMBL" id="CM056813">
    <property type="protein sequence ID" value="KAJ8642465.1"/>
    <property type="molecule type" value="Genomic_DNA"/>
</dbReference>
<name>A0ACC2M9Z7_PERAE</name>
<organism evidence="1 2">
    <name type="scientific">Persea americana</name>
    <name type="common">Avocado</name>
    <dbReference type="NCBI Taxonomy" id="3435"/>
    <lineage>
        <taxon>Eukaryota</taxon>
        <taxon>Viridiplantae</taxon>
        <taxon>Streptophyta</taxon>
        <taxon>Embryophyta</taxon>
        <taxon>Tracheophyta</taxon>
        <taxon>Spermatophyta</taxon>
        <taxon>Magnoliopsida</taxon>
        <taxon>Magnoliidae</taxon>
        <taxon>Laurales</taxon>
        <taxon>Lauraceae</taxon>
        <taxon>Persea</taxon>
    </lineage>
</organism>
<evidence type="ECO:0000313" key="2">
    <source>
        <dbReference type="Proteomes" id="UP001234297"/>
    </source>
</evidence>
<keyword evidence="2" id="KW-1185">Reference proteome</keyword>